<accession>A0A0A9FE73</accession>
<reference evidence="2" key="2">
    <citation type="journal article" date="2015" name="Data Brief">
        <title>Shoot transcriptome of the giant reed, Arundo donax.</title>
        <authorList>
            <person name="Barrero R.A."/>
            <person name="Guerrero F.D."/>
            <person name="Moolhuijzen P."/>
            <person name="Goolsby J.A."/>
            <person name="Tidwell J."/>
            <person name="Bellgard S.E."/>
            <person name="Bellgard M.I."/>
        </authorList>
    </citation>
    <scope>NUCLEOTIDE SEQUENCE</scope>
    <source>
        <tissue evidence="2">Shoot tissue taken approximately 20 cm above the soil surface</tissue>
    </source>
</reference>
<dbReference type="AlphaFoldDB" id="A0A0A9FE73"/>
<protein>
    <submittedName>
        <fullName evidence="2">Uncharacterized protein</fullName>
    </submittedName>
</protein>
<name>A0A0A9FE73_ARUDO</name>
<reference evidence="2" key="1">
    <citation type="submission" date="2014-09" db="EMBL/GenBank/DDBJ databases">
        <authorList>
            <person name="Magalhaes I.L.F."/>
            <person name="Oliveira U."/>
            <person name="Santos F.R."/>
            <person name="Vidigal T.H.D.A."/>
            <person name="Brescovit A.D."/>
            <person name="Santos A.J."/>
        </authorList>
    </citation>
    <scope>NUCLEOTIDE SEQUENCE</scope>
    <source>
        <tissue evidence="2">Shoot tissue taken approximately 20 cm above the soil surface</tissue>
    </source>
</reference>
<evidence type="ECO:0000256" key="1">
    <source>
        <dbReference type="SAM" id="MobiDB-lite"/>
    </source>
</evidence>
<evidence type="ECO:0000313" key="2">
    <source>
        <dbReference type="EMBL" id="JAE11350.1"/>
    </source>
</evidence>
<proteinExistence type="predicted"/>
<dbReference type="EMBL" id="GBRH01186546">
    <property type="protein sequence ID" value="JAE11350.1"/>
    <property type="molecule type" value="Transcribed_RNA"/>
</dbReference>
<feature type="region of interest" description="Disordered" evidence="1">
    <location>
        <begin position="1"/>
        <end position="31"/>
    </location>
</feature>
<organism evidence="2">
    <name type="scientific">Arundo donax</name>
    <name type="common">Giant reed</name>
    <name type="synonym">Donax arundinaceus</name>
    <dbReference type="NCBI Taxonomy" id="35708"/>
    <lineage>
        <taxon>Eukaryota</taxon>
        <taxon>Viridiplantae</taxon>
        <taxon>Streptophyta</taxon>
        <taxon>Embryophyta</taxon>
        <taxon>Tracheophyta</taxon>
        <taxon>Spermatophyta</taxon>
        <taxon>Magnoliopsida</taxon>
        <taxon>Liliopsida</taxon>
        <taxon>Poales</taxon>
        <taxon>Poaceae</taxon>
        <taxon>PACMAD clade</taxon>
        <taxon>Arundinoideae</taxon>
        <taxon>Arundineae</taxon>
        <taxon>Arundo</taxon>
    </lineage>
</organism>
<sequence length="31" mass="3534">MSRRRGPGPRPSVTHGYPWLRCHSPRMEAAS</sequence>